<sequence length="719" mass="79253">MENKKRQSINRRDFLKTTTLAGGGLILSFSMVWGARKISSRPNQPASLHAFLRIGEDDSIYIILSKVEMGQGIWTTLPMLIAEELDCDWRKIKVQHRPSGKGSDFAESIYVQSTGGSDSTRSEFDRYRLVGATARAMLVQAASRKFGVLPEICRTEKGFVIAGNRRASYGELAIAASALAIPSVKLREPKEWKYIGKSQKRLDSPEKINGQAIYGIDIQFPGLLTAVVAHAPVFGGKVISFDSTRAKAIKGVRDVMQIPTGIAVLADNFWLAKLGREALQVEWNLDKNKGVDSNTQIEEYRELSKTQGIPVQQKGDIVDAASTSDIIEAEYIFPYLAHAPMEPLNCTVKIQGDSCEVWTGTQSPLPHQAEVARFLGLNPEQVIFNTPFLGGSFGRRGSFDADWIMEAVHIAKASGRFIKLVWSREDDIQGGYYRPVYLHRVYIGIGSNHIPLAWQHCIVGQSLFKNTPLEKDIAPNEIDYSSVDGVNGSPYFDSIPNLSIELHTTTCNVPVLPLRSVGNTHTGFVMETLIDELAAKVGKDPVEYRHILLKNHPRHLAALNLAAEKSGWNNPLPAGIYRGIAVHAAMGSYVSQVVELNIKDGKIHLRRIVCAIDCGLAVNPDGVRAQMESGIVYGLTAALYGEITLEKGRVKQRNFNDYRMLRTHETPSIEVYIVPSTERMGGAGEPGVPPIAPALANALYAATGKRIRRLPIRAEDWSK</sequence>
<dbReference type="NCBIfam" id="TIGR01409">
    <property type="entry name" value="TAT_signal_seq"/>
    <property type="match status" value="1"/>
</dbReference>
<dbReference type="SMART" id="SM01008">
    <property type="entry name" value="Ald_Xan_dh_C"/>
    <property type="match status" value="1"/>
</dbReference>
<dbReference type="InterPro" id="IPR052516">
    <property type="entry name" value="N-heterocyclic_Hydroxylase"/>
</dbReference>
<protein>
    <submittedName>
        <fullName evidence="2">Isoquinoline 1-oxidoreductase, beta subunit</fullName>
    </submittedName>
</protein>
<evidence type="ECO:0000313" key="3">
    <source>
        <dbReference type="Proteomes" id="UP000190961"/>
    </source>
</evidence>
<accession>A0A1T5J614</accession>
<dbReference type="PIRSF" id="PIRSF036389">
    <property type="entry name" value="IOR_B"/>
    <property type="match status" value="1"/>
</dbReference>
<dbReference type="OrthoDB" id="9767994at2"/>
<dbReference type="PANTHER" id="PTHR47495">
    <property type="entry name" value="ALDEHYDE DEHYDROGENASE"/>
    <property type="match status" value="1"/>
</dbReference>
<dbReference type="Gene3D" id="3.30.365.10">
    <property type="entry name" value="Aldehyde oxidase/xanthine dehydrogenase, molybdopterin binding domain"/>
    <property type="match status" value="4"/>
</dbReference>
<dbReference type="Proteomes" id="UP000190961">
    <property type="component" value="Unassembled WGS sequence"/>
</dbReference>
<dbReference type="AlphaFoldDB" id="A0A1T5J614"/>
<dbReference type="InterPro" id="IPR037165">
    <property type="entry name" value="AldOxase/xan_DH_Mopterin-bd_sf"/>
</dbReference>
<dbReference type="InterPro" id="IPR006311">
    <property type="entry name" value="TAT_signal"/>
</dbReference>
<feature type="domain" description="Aldehyde oxidase/xanthine dehydrogenase a/b hammerhead" evidence="1">
    <location>
        <begin position="209"/>
        <end position="287"/>
    </location>
</feature>
<name>A0A1T5J614_9BACT</name>
<dbReference type="Pfam" id="PF02738">
    <property type="entry name" value="MoCoBD_1"/>
    <property type="match status" value="1"/>
</dbReference>
<dbReference type="InterPro" id="IPR019546">
    <property type="entry name" value="TAT_signal_bac_arc"/>
</dbReference>
<dbReference type="PROSITE" id="PS51318">
    <property type="entry name" value="TAT"/>
    <property type="match status" value="1"/>
</dbReference>
<reference evidence="2 3" key="1">
    <citation type="submission" date="2017-02" db="EMBL/GenBank/DDBJ databases">
        <authorList>
            <person name="Peterson S.W."/>
        </authorList>
    </citation>
    <scope>NUCLEOTIDE SEQUENCE [LARGE SCALE GENOMIC DNA]</scope>
    <source>
        <strain evidence="2 3">DSM 25262</strain>
    </source>
</reference>
<keyword evidence="3" id="KW-1185">Reference proteome</keyword>
<evidence type="ECO:0000313" key="2">
    <source>
        <dbReference type="EMBL" id="SKC46732.1"/>
    </source>
</evidence>
<dbReference type="Pfam" id="PF20256">
    <property type="entry name" value="MoCoBD_2"/>
    <property type="match status" value="2"/>
</dbReference>
<dbReference type="InterPro" id="IPR000674">
    <property type="entry name" value="Ald_Oxase/Xan_DH_a/b"/>
</dbReference>
<dbReference type="Gene3D" id="3.90.1170.50">
    <property type="entry name" value="Aldehyde oxidase/xanthine dehydrogenase, a/b hammerhead"/>
    <property type="match status" value="1"/>
</dbReference>
<dbReference type="EMBL" id="FUZU01000001">
    <property type="protein sequence ID" value="SKC46732.1"/>
    <property type="molecule type" value="Genomic_DNA"/>
</dbReference>
<evidence type="ECO:0000259" key="1">
    <source>
        <dbReference type="SMART" id="SM01008"/>
    </source>
</evidence>
<organism evidence="2 3">
    <name type="scientific">Ohtaekwangia koreensis</name>
    <dbReference type="NCBI Taxonomy" id="688867"/>
    <lineage>
        <taxon>Bacteria</taxon>
        <taxon>Pseudomonadati</taxon>
        <taxon>Bacteroidota</taxon>
        <taxon>Cytophagia</taxon>
        <taxon>Cytophagales</taxon>
        <taxon>Fulvivirgaceae</taxon>
        <taxon>Ohtaekwangia</taxon>
    </lineage>
</organism>
<dbReference type="GO" id="GO:0016491">
    <property type="term" value="F:oxidoreductase activity"/>
    <property type="evidence" value="ECO:0007669"/>
    <property type="project" value="InterPro"/>
</dbReference>
<dbReference type="InterPro" id="IPR008274">
    <property type="entry name" value="AldOxase/xan_DH_MoCoBD1"/>
</dbReference>
<dbReference type="SUPFAM" id="SSF56003">
    <property type="entry name" value="Molybdenum cofactor-binding domain"/>
    <property type="match status" value="2"/>
</dbReference>
<gene>
    <name evidence="2" type="ORF">SAMN05660236_0781</name>
</gene>
<dbReference type="STRING" id="688867.SAMN05660236_0781"/>
<proteinExistence type="predicted"/>
<dbReference type="RefSeq" id="WP_079685379.1">
    <property type="nucleotide sequence ID" value="NZ_FUZU01000001.1"/>
</dbReference>
<dbReference type="InterPro" id="IPR046867">
    <property type="entry name" value="AldOxase/xan_DH_MoCoBD2"/>
</dbReference>
<dbReference type="PANTHER" id="PTHR47495:SF2">
    <property type="entry name" value="ALDEHYDE DEHYDROGENASE"/>
    <property type="match status" value="1"/>
</dbReference>
<dbReference type="InterPro" id="IPR012368">
    <property type="entry name" value="OxRdtase_Mopterin-bd_su_IorB"/>
</dbReference>